<organism evidence="8 9">
    <name type="scientific">Muribaculum gordoncarteri</name>
    <dbReference type="NCBI Taxonomy" id="2530390"/>
    <lineage>
        <taxon>Bacteria</taxon>
        <taxon>Pseudomonadati</taxon>
        <taxon>Bacteroidota</taxon>
        <taxon>Bacteroidia</taxon>
        <taxon>Bacteroidales</taxon>
        <taxon>Muribaculaceae</taxon>
        <taxon>Muribaculum</taxon>
    </lineage>
</organism>
<dbReference type="RefSeq" id="WP_136409769.1">
    <property type="nucleotide sequence ID" value="NZ_CP039393.1"/>
</dbReference>
<evidence type="ECO:0000259" key="7">
    <source>
        <dbReference type="Pfam" id="PF02687"/>
    </source>
</evidence>
<accession>A0A4P7VCS3</accession>
<feature type="transmembrane region" description="Helical" evidence="6">
    <location>
        <begin position="378"/>
        <end position="401"/>
    </location>
</feature>
<feature type="transmembrane region" description="Helical" evidence="6">
    <location>
        <begin position="745"/>
        <end position="765"/>
    </location>
</feature>
<gene>
    <name evidence="8" type="ORF">E7746_02865</name>
</gene>
<keyword evidence="3 6" id="KW-0812">Transmembrane</keyword>
<dbReference type="Pfam" id="PF02687">
    <property type="entry name" value="FtsX"/>
    <property type="match status" value="2"/>
</dbReference>
<evidence type="ECO:0000313" key="8">
    <source>
        <dbReference type="EMBL" id="QCD34892.1"/>
    </source>
</evidence>
<dbReference type="KEGG" id="mgod:E7746_02865"/>
<keyword evidence="4 6" id="KW-1133">Transmembrane helix</keyword>
<comment type="subcellular location">
    <subcellularLocation>
        <location evidence="1">Cell membrane</location>
        <topology evidence="1">Multi-pass membrane protein</topology>
    </subcellularLocation>
</comment>
<dbReference type="EMBL" id="CP039393">
    <property type="protein sequence ID" value="QCD34892.1"/>
    <property type="molecule type" value="Genomic_DNA"/>
</dbReference>
<feature type="domain" description="ABC3 transporter permease C-terminal" evidence="7">
    <location>
        <begin position="290"/>
        <end position="404"/>
    </location>
</feature>
<feature type="domain" description="ABC3 transporter permease C-terminal" evidence="7">
    <location>
        <begin position="661"/>
        <end position="764"/>
    </location>
</feature>
<dbReference type="PANTHER" id="PTHR30572:SF18">
    <property type="entry name" value="ABC-TYPE MACROLIDE FAMILY EXPORT SYSTEM PERMEASE COMPONENT 2"/>
    <property type="match status" value="1"/>
</dbReference>
<evidence type="ECO:0000256" key="3">
    <source>
        <dbReference type="ARBA" id="ARBA00022692"/>
    </source>
</evidence>
<reference evidence="8 9" key="1">
    <citation type="submission" date="2019-02" db="EMBL/GenBank/DDBJ databases">
        <title>Isolation and identification of novel species under the genus Muribaculum.</title>
        <authorList>
            <person name="Miyake S."/>
            <person name="Ding Y."/>
            <person name="Low A."/>
            <person name="Soh M."/>
            <person name="Seedorf H."/>
        </authorList>
    </citation>
    <scope>NUCLEOTIDE SEQUENCE [LARGE SCALE GENOMIC DNA]</scope>
    <source>
        <strain evidence="8 9">TLL-A4</strain>
    </source>
</reference>
<feature type="transmembrane region" description="Helical" evidence="6">
    <location>
        <begin position="284"/>
        <end position="305"/>
    </location>
</feature>
<feature type="transmembrane region" description="Helical" evidence="6">
    <location>
        <begin position="335"/>
        <end position="358"/>
    </location>
</feature>
<name>A0A4P7VCS3_9BACT</name>
<feature type="transmembrane region" description="Helical" evidence="6">
    <location>
        <begin position="20"/>
        <end position="41"/>
    </location>
</feature>
<keyword evidence="9" id="KW-1185">Reference proteome</keyword>
<keyword evidence="2" id="KW-1003">Cell membrane</keyword>
<evidence type="ECO:0000256" key="5">
    <source>
        <dbReference type="ARBA" id="ARBA00023136"/>
    </source>
</evidence>
<dbReference type="InterPro" id="IPR050250">
    <property type="entry name" value="Macrolide_Exporter_MacB"/>
</dbReference>
<sequence length="781" mass="86725">MKLIYYSLTTLWHNKATTAIKVVSFALGLGICIILFTRIAYDLSYDTCLNGYENLYQLKTDYKTAGNESGQIAECYGGLAGALLEELPDIVESATTVRDLGEDSFSTLDGERIYGQSLAVDSMFFATMGIEVLSGNPSLDMQQPGAIYVSSQFVNDFMHGENPVGRKLSFFDGEQEGTIKGIFKSLPSNNSLNSPDILFTLPQTRLGIWGYDRWDNQNRRMEIENNGWHSYIRLKDNDIDPKLLHRLINQVLVNHAPPTDDSSAEIFAIPIRKITLDDPNVRRLVFVMGAIALAIMLITALNYVLMSISSLSKRTKGIGVHKCCGAGDAAIGSMFFIETFVTIIIALLLMWAILFIASEPLESKIGITLNDLFSAGRAWIIVAVVAVITAIGVMIPVPIFTRIPVTSIFRRFSRNNPGWKRALLFVEIAAVALIFAWLCVTTVQYIHICNIDKGYNPDRLVMMQTNQPEGMMSHLNNLPYVEGTAISFGSPIAQYPSRTVMDDSRNPIFSSRYDMCSPNIVELAEMQLKSGSLPQRDGEALVNEEFVRQYGLRDDSPEAMSGRFTVFLQNSPVNVTGIVKDFDIGGNRIHGISEPIIMTYTNESPAWFLIKLKEPFRKNFNALNKNLAESLGNDGWFTSSVKELEDAKNAPVRNIITIYCIALAVCIIITVIGLVGFIGDDIYRRSKEIAVRKINGASSRQIIELLCRDLMMTAVPATLIGTVVAWLSLREWFMQYTIVAPHIGVWYPVSAVTVLLAVTVTATLLTRRVALENPVVSLKSE</sequence>
<proteinExistence type="predicted"/>
<dbReference type="InterPro" id="IPR003838">
    <property type="entry name" value="ABC3_permease_C"/>
</dbReference>
<dbReference type="AlphaFoldDB" id="A0A4P7VCS3"/>
<dbReference type="OrthoDB" id="973461at2"/>
<evidence type="ECO:0000313" key="9">
    <source>
        <dbReference type="Proteomes" id="UP000297031"/>
    </source>
</evidence>
<keyword evidence="5 6" id="KW-0472">Membrane</keyword>
<evidence type="ECO:0000256" key="1">
    <source>
        <dbReference type="ARBA" id="ARBA00004651"/>
    </source>
</evidence>
<evidence type="ECO:0000256" key="6">
    <source>
        <dbReference type="SAM" id="Phobius"/>
    </source>
</evidence>
<feature type="transmembrane region" description="Helical" evidence="6">
    <location>
        <begin position="656"/>
        <end position="678"/>
    </location>
</feature>
<dbReference type="GO" id="GO:0022857">
    <property type="term" value="F:transmembrane transporter activity"/>
    <property type="evidence" value="ECO:0007669"/>
    <property type="project" value="TreeGrafter"/>
</dbReference>
<dbReference type="PANTHER" id="PTHR30572">
    <property type="entry name" value="MEMBRANE COMPONENT OF TRANSPORTER-RELATED"/>
    <property type="match status" value="1"/>
</dbReference>
<dbReference type="GO" id="GO:0005886">
    <property type="term" value="C:plasma membrane"/>
    <property type="evidence" value="ECO:0007669"/>
    <property type="project" value="UniProtKB-SubCell"/>
</dbReference>
<feature type="transmembrane region" description="Helical" evidence="6">
    <location>
        <begin position="710"/>
        <end position="729"/>
    </location>
</feature>
<protein>
    <submittedName>
        <fullName evidence="8">FtsX-like permease family protein</fullName>
    </submittedName>
</protein>
<evidence type="ECO:0000256" key="2">
    <source>
        <dbReference type="ARBA" id="ARBA00022475"/>
    </source>
</evidence>
<evidence type="ECO:0000256" key="4">
    <source>
        <dbReference type="ARBA" id="ARBA00022989"/>
    </source>
</evidence>
<dbReference type="Proteomes" id="UP000297031">
    <property type="component" value="Chromosome"/>
</dbReference>
<feature type="transmembrane region" description="Helical" evidence="6">
    <location>
        <begin position="422"/>
        <end position="446"/>
    </location>
</feature>